<feature type="region of interest" description="Disordered" evidence="1">
    <location>
        <begin position="331"/>
        <end position="355"/>
    </location>
</feature>
<evidence type="ECO:0000313" key="3">
    <source>
        <dbReference type="Proteomes" id="UP000759537"/>
    </source>
</evidence>
<accession>A0A9P5JY10</accession>
<sequence>MAINLPLELFYQIALYLPSTGDVLTFALTHSRVRKALSTPALFKERLELRGWDVSAWKDEDSNAAAVARSPTGDLDRWMRIDHIYCRTVQLFDEATADNYFLESPPDVAFDCDAQEPDPRSIDDIVTPQFPDQGPVPRKPLLGVKKPMVWLRKLSEVLPAFLTHHRGENVSRITEARHRSALLTYARVLSSMSAVVTPRLTVRGISVSRVLEPWLASSEYAWFERTSFCLVALLIQCDTNTVTSIFSDDVVYTDSPFSALESFWATDKAYFYPADLDPYTLPIVITKARQLRTSECYFSTFLIQATISMTLRSSDISLPLRAPSLPSIHPAASFSHDEPLEPQGATPLSLPSPPPRPWLRNKLAGTPLAELLLSADSESDPGDGRRGRRLWAGYYTVGGDGTGLDPPMFLELFPSRGPTGPPPPNVELDLTECMHFNGEGHDGVGTFTVKGSCNMRTGTVVATKAYTTHMWIWRGTVTPFGMAGTWGVGSASGWWWIWPQGWSSNPTTTGPD</sequence>
<name>A0A9P5JY10_9AGAM</name>
<reference evidence="2" key="1">
    <citation type="submission" date="2019-10" db="EMBL/GenBank/DDBJ databases">
        <authorList>
            <consortium name="DOE Joint Genome Institute"/>
            <person name="Kuo A."/>
            <person name="Miyauchi S."/>
            <person name="Kiss E."/>
            <person name="Drula E."/>
            <person name="Kohler A."/>
            <person name="Sanchez-Garcia M."/>
            <person name="Andreopoulos B."/>
            <person name="Barry K.W."/>
            <person name="Bonito G."/>
            <person name="Buee M."/>
            <person name="Carver A."/>
            <person name="Chen C."/>
            <person name="Cichocki N."/>
            <person name="Clum A."/>
            <person name="Culley D."/>
            <person name="Crous P.W."/>
            <person name="Fauchery L."/>
            <person name="Girlanda M."/>
            <person name="Hayes R."/>
            <person name="Keri Z."/>
            <person name="LaButti K."/>
            <person name="Lipzen A."/>
            <person name="Lombard V."/>
            <person name="Magnuson J."/>
            <person name="Maillard F."/>
            <person name="Morin E."/>
            <person name="Murat C."/>
            <person name="Nolan M."/>
            <person name="Ohm R."/>
            <person name="Pangilinan J."/>
            <person name="Pereira M."/>
            <person name="Perotto S."/>
            <person name="Peter M."/>
            <person name="Riley R."/>
            <person name="Sitrit Y."/>
            <person name="Stielow B."/>
            <person name="Szollosi G."/>
            <person name="Zifcakova L."/>
            <person name="Stursova M."/>
            <person name="Spatafora J.W."/>
            <person name="Tedersoo L."/>
            <person name="Vaario L.-M."/>
            <person name="Yamada A."/>
            <person name="Yan M."/>
            <person name="Wang P."/>
            <person name="Xu J."/>
            <person name="Bruns T."/>
            <person name="Baldrian P."/>
            <person name="Vilgalys R."/>
            <person name="Henrissat B."/>
            <person name="Grigoriev I.V."/>
            <person name="Hibbett D."/>
            <person name="Nagy L.G."/>
            <person name="Martin F.M."/>
        </authorList>
    </citation>
    <scope>NUCLEOTIDE SEQUENCE</scope>
    <source>
        <strain evidence="2">Prilba</strain>
    </source>
</reference>
<dbReference type="EMBL" id="WHVB01000032">
    <property type="protein sequence ID" value="KAF8468491.1"/>
    <property type="molecule type" value="Genomic_DNA"/>
</dbReference>
<gene>
    <name evidence="2" type="ORF">DFH94DRAFT_776250</name>
</gene>
<dbReference type="AlphaFoldDB" id="A0A9P5JY10"/>
<dbReference type="Proteomes" id="UP000759537">
    <property type="component" value="Unassembled WGS sequence"/>
</dbReference>
<keyword evidence="3" id="KW-1185">Reference proteome</keyword>
<dbReference type="OrthoDB" id="3758141at2759"/>
<evidence type="ECO:0008006" key="4">
    <source>
        <dbReference type="Google" id="ProtNLM"/>
    </source>
</evidence>
<proteinExistence type="predicted"/>
<protein>
    <recommendedName>
        <fullName evidence="4">F-box domain-containing protein</fullName>
    </recommendedName>
</protein>
<organism evidence="2 3">
    <name type="scientific">Russula ochroleuca</name>
    <dbReference type="NCBI Taxonomy" id="152965"/>
    <lineage>
        <taxon>Eukaryota</taxon>
        <taxon>Fungi</taxon>
        <taxon>Dikarya</taxon>
        <taxon>Basidiomycota</taxon>
        <taxon>Agaricomycotina</taxon>
        <taxon>Agaricomycetes</taxon>
        <taxon>Russulales</taxon>
        <taxon>Russulaceae</taxon>
        <taxon>Russula</taxon>
    </lineage>
</organism>
<reference evidence="2" key="2">
    <citation type="journal article" date="2020" name="Nat. Commun.">
        <title>Large-scale genome sequencing of mycorrhizal fungi provides insights into the early evolution of symbiotic traits.</title>
        <authorList>
            <person name="Miyauchi S."/>
            <person name="Kiss E."/>
            <person name="Kuo A."/>
            <person name="Drula E."/>
            <person name="Kohler A."/>
            <person name="Sanchez-Garcia M."/>
            <person name="Morin E."/>
            <person name="Andreopoulos B."/>
            <person name="Barry K.W."/>
            <person name="Bonito G."/>
            <person name="Buee M."/>
            <person name="Carver A."/>
            <person name="Chen C."/>
            <person name="Cichocki N."/>
            <person name="Clum A."/>
            <person name="Culley D."/>
            <person name="Crous P.W."/>
            <person name="Fauchery L."/>
            <person name="Girlanda M."/>
            <person name="Hayes R.D."/>
            <person name="Keri Z."/>
            <person name="LaButti K."/>
            <person name="Lipzen A."/>
            <person name="Lombard V."/>
            <person name="Magnuson J."/>
            <person name="Maillard F."/>
            <person name="Murat C."/>
            <person name="Nolan M."/>
            <person name="Ohm R.A."/>
            <person name="Pangilinan J."/>
            <person name="Pereira M.F."/>
            <person name="Perotto S."/>
            <person name="Peter M."/>
            <person name="Pfister S."/>
            <person name="Riley R."/>
            <person name="Sitrit Y."/>
            <person name="Stielow J.B."/>
            <person name="Szollosi G."/>
            <person name="Zifcakova L."/>
            <person name="Stursova M."/>
            <person name="Spatafora J.W."/>
            <person name="Tedersoo L."/>
            <person name="Vaario L.M."/>
            <person name="Yamada A."/>
            <person name="Yan M."/>
            <person name="Wang P."/>
            <person name="Xu J."/>
            <person name="Bruns T."/>
            <person name="Baldrian P."/>
            <person name="Vilgalys R."/>
            <person name="Dunand C."/>
            <person name="Henrissat B."/>
            <person name="Grigoriev I.V."/>
            <person name="Hibbett D."/>
            <person name="Nagy L.G."/>
            <person name="Martin F.M."/>
        </authorList>
    </citation>
    <scope>NUCLEOTIDE SEQUENCE</scope>
    <source>
        <strain evidence="2">Prilba</strain>
    </source>
</reference>
<evidence type="ECO:0000313" key="2">
    <source>
        <dbReference type="EMBL" id="KAF8468491.1"/>
    </source>
</evidence>
<evidence type="ECO:0000256" key="1">
    <source>
        <dbReference type="SAM" id="MobiDB-lite"/>
    </source>
</evidence>
<comment type="caution">
    <text evidence="2">The sequence shown here is derived from an EMBL/GenBank/DDBJ whole genome shotgun (WGS) entry which is preliminary data.</text>
</comment>